<keyword evidence="6" id="KW-1185">Reference proteome</keyword>
<feature type="domain" description="Aldehyde dehydrogenase" evidence="4">
    <location>
        <begin position="24"/>
        <end position="452"/>
    </location>
</feature>
<keyword evidence="3" id="KW-0520">NAD</keyword>
<name>A0ABV7L118_9PROT</name>
<dbReference type="PANTHER" id="PTHR42986:SF1">
    <property type="entry name" value="BENZALDEHYDE DEHYDROGENASE YFMT"/>
    <property type="match status" value="1"/>
</dbReference>
<comment type="similarity">
    <text evidence="1">Belongs to the aldehyde dehydrogenase family.</text>
</comment>
<evidence type="ECO:0000259" key="4">
    <source>
        <dbReference type="Pfam" id="PF00171"/>
    </source>
</evidence>
<accession>A0ABV7L118</accession>
<dbReference type="InterPro" id="IPR016162">
    <property type="entry name" value="Ald_DH_N"/>
</dbReference>
<dbReference type="InterPro" id="IPR015590">
    <property type="entry name" value="Aldehyde_DH_dom"/>
</dbReference>
<dbReference type="EMBL" id="JBHRTR010000028">
    <property type="protein sequence ID" value="MFC3228361.1"/>
    <property type="molecule type" value="Genomic_DNA"/>
</dbReference>
<comment type="caution">
    <text evidence="5">The sequence shown here is derived from an EMBL/GenBank/DDBJ whole genome shotgun (WGS) entry which is preliminary data.</text>
</comment>
<dbReference type="SUPFAM" id="SSF53720">
    <property type="entry name" value="ALDH-like"/>
    <property type="match status" value="1"/>
</dbReference>
<dbReference type="Pfam" id="PF00171">
    <property type="entry name" value="Aldedh"/>
    <property type="match status" value="1"/>
</dbReference>
<evidence type="ECO:0000313" key="5">
    <source>
        <dbReference type="EMBL" id="MFC3228361.1"/>
    </source>
</evidence>
<dbReference type="InterPro" id="IPR016161">
    <property type="entry name" value="Ald_DH/histidinol_DH"/>
</dbReference>
<gene>
    <name evidence="5" type="ORF">ACFOGJ_14050</name>
</gene>
<dbReference type="InterPro" id="IPR016163">
    <property type="entry name" value="Ald_DH_C"/>
</dbReference>
<evidence type="ECO:0000256" key="3">
    <source>
        <dbReference type="ARBA" id="ARBA00023027"/>
    </source>
</evidence>
<dbReference type="Proteomes" id="UP001595528">
    <property type="component" value="Unassembled WGS sequence"/>
</dbReference>
<organism evidence="5 6">
    <name type="scientific">Marinibaculum pumilum</name>
    <dbReference type="NCBI Taxonomy" id="1766165"/>
    <lineage>
        <taxon>Bacteria</taxon>
        <taxon>Pseudomonadati</taxon>
        <taxon>Pseudomonadota</taxon>
        <taxon>Alphaproteobacteria</taxon>
        <taxon>Rhodospirillales</taxon>
        <taxon>Rhodospirillaceae</taxon>
        <taxon>Marinibaculum</taxon>
    </lineage>
</organism>
<dbReference type="Gene3D" id="3.40.309.10">
    <property type="entry name" value="Aldehyde Dehydrogenase, Chain A, domain 2"/>
    <property type="match status" value="1"/>
</dbReference>
<sequence length="469" mass="48267">MTGHPDMAAGVRAPANGAGAAIVAEPAMAEVFADRAARAFPGWSGRPFRDRRDCLNRAAALVAARRAALVQAMRAEVGIAARFAEMNVDLAVEMLEEAAALASRVEGQTLPPAADGTLSLCIRQPAGVVLAIAPWNAPVALGVRAVALPLACGNTVILKASDLCPGVHLMLGGILAEAGCGDALQVLASAPEASADVVERLIARPEVRRVNFTGSTRVGRAVAEACGRRLKRCLLELSSKSAALMLADCDQAAAVESVLYGAFLNGGQICMSTERLIVEAAIAEEVVARLAARAPELAARPGWCDAAIGGEAARRLRGLVEDALARGAVLVAGGEHGGDPAAGPVILDQVDASMRLHGEEVFGPLLYVQRAADAEEAVALANGTDYGLVAAIFAGDTARALAVARRLETGICHINGATVQDRAIVPFGGCKLSGYGRFGGMAGIEEFTELRWLTLPLPAAGAAAAWNDI</sequence>
<dbReference type="PANTHER" id="PTHR42986">
    <property type="entry name" value="BENZALDEHYDE DEHYDROGENASE YFMT"/>
    <property type="match status" value="1"/>
</dbReference>
<protein>
    <submittedName>
        <fullName evidence="5">Aldehyde dehydrogenase family protein</fullName>
    </submittedName>
</protein>
<reference evidence="6" key="1">
    <citation type="journal article" date="2019" name="Int. J. Syst. Evol. Microbiol.">
        <title>The Global Catalogue of Microorganisms (GCM) 10K type strain sequencing project: providing services to taxonomists for standard genome sequencing and annotation.</title>
        <authorList>
            <consortium name="The Broad Institute Genomics Platform"/>
            <consortium name="The Broad Institute Genome Sequencing Center for Infectious Disease"/>
            <person name="Wu L."/>
            <person name="Ma J."/>
        </authorList>
    </citation>
    <scope>NUCLEOTIDE SEQUENCE [LARGE SCALE GENOMIC DNA]</scope>
    <source>
        <strain evidence="6">KCTC 42964</strain>
    </source>
</reference>
<dbReference type="Gene3D" id="3.40.605.10">
    <property type="entry name" value="Aldehyde Dehydrogenase, Chain A, domain 1"/>
    <property type="match status" value="1"/>
</dbReference>
<evidence type="ECO:0000256" key="2">
    <source>
        <dbReference type="ARBA" id="ARBA00023002"/>
    </source>
</evidence>
<dbReference type="RefSeq" id="WP_379901399.1">
    <property type="nucleotide sequence ID" value="NZ_JBHRTR010000028.1"/>
</dbReference>
<evidence type="ECO:0000313" key="6">
    <source>
        <dbReference type="Proteomes" id="UP001595528"/>
    </source>
</evidence>
<evidence type="ECO:0000256" key="1">
    <source>
        <dbReference type="ARBA" id="ARBA00009986"/>
    </source>
</evidence>
<proteinExistence type="inferred from homology"/>
<keyword evidence="2" id="KW-0560">Oxidoreductase</keyword>